<comment type="caution">
    <text evidence="2">The sequence shown here is derived from an EMBL/GenBank/DDBJ whole genome shotgun (WGS) entry which is preliminary data.</text>
</comment>
<gene>
    <name evidence="2" type="ORF">KDA10_00850</name>
</gene>
<proteinExistence type="predicted"/>
<accession>A0A955E075</accession>
<reference evidence="2" key="1">
    <citation type="submission" date="2020-04" db="EMBL/GenBank/DDBJ databases">
        <authorList>
            <person name="Zhang T."/>
        </authorList>
    </citation>
    <scope>NUCLEOTIDE SEQUENCE</scope>
    <source>
        <strain evidence="2">HKST-UBA80</strain>
    </source>
</reference>
<keyword evidence="1" id="KW-0472">Membrane</keyword>
<evidence type="ECO:0000313" key="2">
    <source>
        <dbReference type="EMBL" id="MCA9301900.1"/>
    </source>
</evidence>
<feature type="transmembrane region" description="Helical" evidence="1">
    <location>
        <begin position="248"/>
        <end position="269"/>
    </location>
</feature>
<reference evidence="2" key="2">
    <citation type="journal article" date="2021" name="Microbiome">
        <title>Successional dynamics and alternative stable states in a saline activated sludge microbial community over 9 years.</title>
        <authorList>
            <person name="Wang Y."/>
            <person name="Ye J."/>
            <person name="Ju F."/>
            <person name="Liu L."/>
            <person name="Boyd J.A."/>
            <person name="Deng Y."/>
            <person name="Parks D.H."/>
            <person name="Jiang X."/>
            <person name="Yin X."/>
            <person name="Woodcroft B.J."/>
            <person name="Tyson G.W."/>
            <person name="Hugenholtz P."/>
            <person name="Polz M.F."/>
            <person name="Zhang T."/>
        </authorList>
    </citation>
    <scope>NUCLEOTIDE SEQUENCE</scope>
    <source>
        <strain evidence="2">HKST-UBA80</strain>
    </source>
</reference>
<protein>
    <submittedName>
        <fullName evidence="2">Uncharacterized protein</fullName>
    </submittedName>
</protein>
<dbReference type="Proteomes" id="UP000714817">
    <property type="component" value="Unassembled WGS sequence"/>
</dbReference>
<sequence length="733" mass="82266">MIRAIFAYFIVWFLLVGSISAGGDPYEYYVDYFSNVGLDINETNVLENSQNSRQNRNSSKDSYVVLLTSMIDDDDLWQAVRRPVSDTIIVCDDEASIEDLFSCNRQNVFSEEFVVSVPVKNFASLVSVNLVEIDSGKYLATIIPESFLIAPKLRESLSLYLQAREVARANGFEKTNVDLIEKNPPLFNVDYLFGLEVAATGALLSFVYLALGSTIKRYLISPKLFLDPLLYKKALLSIISYIERVRDYITLSNIGILFVLLSLVLLISLKDVGTVSLPYMFQLLYRAPSFNSFSASLSFILSMLILCWLFTSLLLQLPAAISFFLSGKSKLILLPIKFNKSKVFSMILFLLPVPIVGLFSLAHIYFELYFFSVLFSLCLISLLVIESKYNITKSLSPVHKISLTALSVLSMSVVLFFVGYLDRPSSDWKYEQFIGLRDPVVMLPYYKQLGKRVLVEPLNIEAPENVFMADNFVIHYPGFKKLVHKNIRDLSTESAYVFYYTKASSMAKKLLEDSVDVSKVKGKEYSSLFLFDPPSLIRPEGTELKITLDCNDLDPGDDVSATIFYLGSDGKLKSHTNKLVYFPGCSAIDDKQGIYDVSMTPEEFSAVPSNISREYVVPFDFPLEIDGKFVVYLTGVGGSYGTKLITEFGANVLTGTGIVVPGKLSSVFNVEPSKEILVIFGDYKEDVEIESKIKNGRLDVSEPINELIKKRLIVGGFNLWIPHPSGPVFIRNR</sequence>
<name>A0A955E075_UNCKA</name>
<evidence type="ECO:0000313" key="3">
    <source>
        <dbReference type="Proteomes" id="UP000714817"/>
    </source>
</evidence>
<evidence type="ECO:0000256" key="1">
    <source>
        <dbReference type="SAM" id="Phobius"/>
    </source>
</evidence>
<dbReference type="EMBL" id="JAGQNY010000003">
    <property type="protein sequence ID" value="MCA9301900.1"/>
    <property type="molecule type" value="Genomic_DNA"/>
</dbReference>
<feature type="transmembrane region" description="Helical" evidence="1">
    <location>
        <begin position="401"/>
        <end position="421"/>
    </location>
</feature>
<keyword evidence="1" id="KW-0812">Transmembrane</keyword>
<keyword evidence="1" id="KW-1133">Transmembrane helix</keyword>
<feature type="transmembrane region" description="Helical" evidence="1">
    <location>
        <begin position="290"/>
        <end position="311"/>
    </location>
</feature>
<organism evidence="2 3">
    <name type="scientific">candidate division WWE3 bacterium</name>
    <dbReference type="NCBI Taxonomy" id="2053526"/>
    <lineage>
        <taxon>Bacteria</taxon>
        <taxon>Katanobacteria</taxon>
    </lineage>
</organism>
<dbReference type="AlphaFoldDB" id="A0A955E075"/>
<feature type="transmembrane region" description="Helical" evidence="1">
    <location>
        <begin position="191"/>
        <end position="212"/>
    </location>
</feature>
<feature type="transmembrane region" description="Helical" evidence="1">
    <location>
        <begin position="343"/>
        <end position="362"/>
    </location>
</feature>
<feature type="transmembrane region" description="Helical" evidence="1">
    <location>
        <begin position="368"/>
        <end position="389"/>
    </location>
</feature>